<accession>A0A0C9SDJ5</accession>
<dbReference type="AlphaFoldDB" id="A0A0C9SDJ5"/>
<organism evidence="1">
    <name type="scientific">Amblyomma americanum</name>
    <name type="common">Lone star tick</name>
    <dbReference type="NCBI Taxonomy" id="6943"/>
    <lineage>
        <taxon>Eukaryota</taxon>
        <taxon>Metazoa</taxon>
        <taxon>Ecdysozoa</taxon>
        <taxon>Arthropoda</taxon>
        <taxon>Chelicerata</taxon>
        <taxon>Arachnida</taxon>
        <taxon>Acari</taxon>
        <taxon>Parasitiformes</taxon>
        <taxon>Ixodida</taxon>
        <taxon>Ixodoidea</taxon>
        <taxon>Ixodidae</taxon>
        <taxon>Amblyomminae</taxon>
        <taxon>Amblyomma</taxon>
    </lineage>
</organism>
<reference evidence="1" key="1">
    <citation type="journal article" date="2015" name="PLoS ONE">
        <title>An Insight into the Sialome of the Lone Star Tick, Amblyomma americanum, with a Glimpse on Its Time Dependent Gene Expression.</title>
        <authorList>
            <person name="Karim S."/>
            <person name="Ribeiro J.M."/>
        </authorList>
    </citation>
    <scope>NUCLEOTIDE SEQUENCE</scope>
    <source>
        <tissue evidence="1">Salivary gland</tissue>
    </source>
</reference>
<protein>
    <submittedName>
        <fullName evidence="1">Putative secreted protein</fullName>
    </submittedName>
</protein>
<name>A0A0C9SDJ5_AMBAM</name>
<evidence type="ECO:0000313" key="1">
    <source>
        <dbReference type="EMBL" id="JAG92082.1"/>
    </source>
</evidence>
<proteinExistence type="evidence at transcript level"/>
<sequence length="132" mass="15080">MTIIMRALRRHMWRFTFFAVALNTVPACSRSWVFSRRLSSLSPRSTTRSMFCAIMPRTSSTCRCSCEIWSPVRPLLQLRIISAMTQPKSLSSSCSCAVHARDDKLPSKKRCFIKKRQVKDWCMLASGSVAQI</sequence>
<dbReference type="EMBL" id="GBZX01000658">
    <property type="protein sequence ID" value="JAG92082.1"/>
    <property type="molecule type" value="mRNA"/>
</dbReference>